<accession>A0A3R7PXG7</accession>
<evidence type="ECO:0000313" key="3">
    <source>
        <dbReference type="Proteomes" id="UP000283509"/>
    </source>
</evidence>
<sequence length="187" mass="19230">MDHHRISTPSDKELSTHSQGSVARRYSLVVNQYMKSMLSKSESTNSSIPPSNILTHSADQAGPEDASYVSWDCPDTPTTKGKSEQASASSSSGAQPGASTSSWAQAGASTSSWAQAGASTSSGAQAGASSRKQTQKPNSNPFIEMLGLVPLKSETEPPPVASVGTPISAYGDVSEGIDFMGGTSSTL</sequence>
<feature type="compositionally biased region" description="Polar residues" evidence="1">
    <location>
        <begin position="38"/>
        <end position="58"/>
    </location>
</feature>
<feature type="compositionally biased region" description="Basic and acidic residues" evidence="1">
    <location>
        <begin position="1"/>
        <end position="15"/>
    </location>
</feature>
<feature type="region of interest" description="Disordered" evidence="1">
    <location>
        <begin position="1"/>
        <end position="23"/>
    </location>
</feature>
<reference evidence="2 3" key="2">
    <citation type="submission" date="2019-01" db="EMBL/GenBank/DDBJ databases">
        <title>The decoding of complex shrimp genome reveals the adaptation for benthos swimmer, frequently molting mechanism and breeding impact on genome.</title>
        <authorList>
            <person name="Sun Y."/>
            <person name="Gao Y."/>
            <person name="Yu Y."/>
        </authorList>
    </citation>
    <scope>NUCLEOTIDE SEQUENCE [LARGE SCALE GENOMIC DNA]</scope>
    <source>
        <tissue evidence="2">Muscle</tissue>
    </source>
</reference>
<dbReference type="AlphaFoldDB" id="A0A3R7PXG7"/>
<proteinExistence type="predicted"/>
<keyword evidence="3" id="KW-1185">Reference proteome</keyword>
<dbReference type="EMBL" id="QCYY01000196">
    <property type="protein sequence ID" value="ROT85759.1"/>
    <property type="molecule type" value="Genomic_DNA"/>
</dbReference>
<dbReference type="Proteomes" id="UP000283509">
    <property type="component" value="Unassembled WGS sequence"/>
</dbReference>
<name>A0A3R7PXG7_PENVA</name>
<feature type="region of interest" description="Disordered" evidence="1">
    <location>
        <begin position="38"/>
        <end position="148"/>
    </location>
</feature>
<comment type="caution">
    <text evidence="2">The sequence shown here is derived from an EMBL/GenBank/DDBJ whole genome shotgun (WGS) entry which is preliminary data.</text>
</comment>
<protein>
    <submittedName>
        <fullName evidence="2">Uncharacterized protein</fullName>
    </submittedName>
</protein>
<feature type="compositionally biased region" description="Low complexity" evidence="1">
    <location>
        <begin position="84"/>
        <end position="130"/>
    </location>
</feature>
<organism evidence="2 3">
    <name type="scientific">Penaeus vannamei</name>
    <name type="common">Whiteleg shrimp</name>
    <name type="synonym">Litopenaeus vannamei</name>
    <dbReference type="NCBI Taxonomy" id="6689"/>
    <lineage>
        <taxon>Eukaryota</taxon>
        <taxon>Metazoa</taxon>
        <taxon>Ecdysozoa</taxon>
        <taxon>Arthropoda</taxon>
        <taxon>Crustacea</taxon>
        <taxon>Multicrustacea</taxon>
        <taxon>Malacostraca</taxon>
        <taxon>Eumalacostraca</taxon>
        <taxon>Eucarida</taxon>
        <taxon>Decapoda</taxon>
        <taxon>Dendrobranchiata</taxon>
        <taxon>Penaeoidea</taxon>
        <taxon>Penaeidae</taxon>
        <taxon>Penaeus</taxon>
    </lineage>
</organism>
<gene>
    <name evidence="2" type="ORF">C7M84_007562</name>
</gene>
<evidence type="ECO:0000256" key="1">
    <source>
        <dbReference type="SAM" id="MobiDB-lite"/>
    </source>
</evidence>
<feature type="compositionally biased region" description="Polar residues" evidence="1">
    <location>
        <begin position="131"/>
        <end position="141"/>
    </location>
</feature>
<reference evidence="2 3" key="1">
    <citation type="submission" date="2018-04" db="EMBL/GenBank/DDBJ databases">
        <authorList>
            <person name="Zhang X."/>
            <person name="Yuan J."/>
            <person name="Li F."/>
            <person name="Xiang J."/>
        </authorList>
    </citation>
    <scope>NUCLEOTIDE SEQUENCE [LARGE SCALE GENOMIC DNA]</scope>
    <source>
        <tissue evidence="2">Muscle</tissue>
    </source>
</reference>
<dbReference type="OrthoDB" id="6382683at2759"/>
<evidence type="ECO:0000313" key="2">
    <source>
        <dbReference type="EMBL" id="ROT85759.1"/>
    </source>
</evidence>